<name>C0M051_PIG</name>
<feature type="region of interest" description="Disordered" evidence="1">
    <location>
        <begin position="27"/>
        <end position="74"/>
    </location>
</feature>
<dbReference type="EMBL" id="FJ793565">
    <property type="protein sequence ID" value="ACN91223.1"/>
    <property type="molecule type" value="mRNA"/>
</dbReference>
<accession>C0M051</accession>
<sequence length="74" mass="7780">AVSLCTTPIPEEKLARLTWWTRHQPSLELEKEAQENTAGTAAVPSGEGPAEAGGAGDPSQGLEQLGAPRRSWGQ</sequence>
<protein>
    <submittedName>
        <fullName evidence="2">Solute carrier family 5 member 9 protein</fullName>
    </submittedName>
</protein>
<proteinExistence type="evidence at transcript level"/>
<organism evidence="2">
    <name type="scientific">Sus scrofa</name>
    <name type="common">Pig</name>
    <dbReference type="NCBI Taxonomy" id="9823"/>
    <lineage>
        <taxon>Eukaryota</taxon>
        <taxon>Metazoa</taxon>
        <taxon>Chordata</taxon>
        <taxon>Craniata</taxon>
        <taxon>Vertebrata</taxon>
        <taxon>Euteleostomi</taxon>
        <taxon>Mammalia</taxon>
        <taxon>Eutheria</taxon>
        <taxon>Laurasiatheria</taxon>
        <taxon>Artiodactyla</taxon>
        <taxon>Suina</taxon>
        <taxon>Suidae</taxon>
        <taxon>Sus</taxon>
    </lineage>
</organism>
<feature type="non-terminal residue" evidence="2">
    <location>
        <position position="74"/>
    </location>
</feature>
<evidence type="ECO:0000313" key="2">
    <source>
        <dbReference type="EMBL" id="ACN91223.1"/>
    </source>
</evidence>
<evidence type="ECO:0000256" key="1">
    <source>
        <dbReference type="SAM" id="MobiDB-lite"/>
    </source>
</evidence>
<reference evidence="2" key="1">
    <citation type="submission" date="2009-02" db="EMBL/GenBank/DDBJ databases">
        <title>Expression of glucose transport proteins in jejunum, liver, kidney and skeletal muscle of pigs.</title>
        <authorList>
            <person name="Aschenbach J.R."/>
            <person name="Steglich K."/>
            <person name="Gabel G."/>
            <person name="Honscha K.U."/>
        </authorList>
    </citation>
    <scope>NUCLEOTIDE SEQUENCE</scope>
</reference>
<feature type="compositionally biased region" description="Low complexity" evidence="1">
    <location>
        <begin position="41"/>
        <end position="50"/>
    </location>
</feature>
<feature type="non-terminal residue" evidence="2">
    <location>
        <position position="1"/>
    </location>
</feature>
<dbReference type="AlphaFoldDB" id="C0M051"/>